<evidence type="ECO:0000313" key="2">
    <source>
        <dbReference type="EMBL" id="CAH1426995.1"/>
    </source>
</evidence>
<protein>
    <recommendedName>
        <fullName evidence="1">F-box domain-containing protein</fullName>
    </recommendedName>
</protein>
<evidence type="ECO:0000259" key="1">
    <source>
        <dbReference type="Pfam" id="PF00646"/>
    </source>
</evidence>
<comment type="caution">
    <text evidence="2">The sequence shown here is derived from an EMBL/GenBank/DDBJ whole genome shotgun (WGS) entry which is preliminary data.</text>
</comment>
<organism evidence="2 3">
    <name type="scientific">Lactuca virosa</name>
    <dbReference type="NCBI Taxonomy" id="75947"/>
    <lineage>
        <taxon>Eukaryota</taxon>
        <taxon>Viridiplantae</taxon>
        <taxon>Streptophyta</taxon>
        <taxon>Embryophyta</taxon>
        <taxon>Tracheophyta</taxon>
        <taxon>Spermatophyta</taxon>
        <taxon>Magnoliopsida</taxon>
        <taxon>eudicotyledons</taxon>
        <taxon>Gunneridae</taxon>
        <taxon>Pentapetalae</taxon>
        <taxon>asterids</taxon>
        <taxon>campanulids</taxon>
        <taxon>Asterales</taxon>
        <taxon>Asteraceae</taxon>
        <taxon>Cichorioideae</taxon>
        <taxon>Cichorieae</taxon>
        <taxon>Lactucinae</taxon>
        <taxon>Lactuca</taxon>
    </lineage>
</organism>
<reference evidence="2 3" key="1">
    <citation type="submission" date="2022-01" db="EMBL/GenBank/DDBJ databases">
        <authorList>
            <person name="Xiong W."/>
            <person name="Schranz E."/>
        </authorList>
    </citation>
    <scope>NUCLEOTIDE SEQUENCE [LARGE SCALE GENOMIC DNA]</scope>
</reference>
<dbReference type="PANTHER" id="PTHR34223:SF51">
    <property type="entry name" value="OS06G0556300 PROTEIN"/>
    <property type="match status" value="1"/>
</dbReference>
<dbReference type="InterPro" id="IPR036047">
    <property type="entry name" value="F-box-like_dom_sf"/>
</dbReference>
<dbReference type="CDD" id="cd22160">
    <property type="entry name" value="F-box_AtFBL13-like"/>
    <property type="match status" value="1"/>
</dbReference>
<dbReference type="Pfam" id="PF00646">
    <property type="entry name" value="F-box"/>
    <property type="match status" value="1"/>
</dbReference>
<dbReference type="InterPro" id="IPR053781">
    <property type="entry name" value="F-box_AtFBL13-like"/>
</dbReference>
<dbReference type="EMBL" id="CAKMRJ010002223">
    <property type="protein sequence ID" value="CAH1426995.1"/>
    <property type="molecule type" value="Genomic_DNA"/>
</dbReference>
<name>A0AAU9ML36_9ASTR</name>
<evidence type="ECO:0000313" key="3">
    <source>
        <dbReference type="Proteomes" id="UP001157418"/>
    </source>
</evidence>
<dbReference type="SUPFAM" id="SSF81383">
    <property type="entry name" value="F-box domain"/>
    <property type="match status" value="1"/>
</dbReference>
<feature type="domain" description="F-box" evidence="1">
    <location>
        <begin position="20"/>
        <end position="57"/>
    </location>
</feature>
<accession>A0AAU9ML36</accession>
<sequence>MKKSERPNASIREDGVDLMSNMPDHILLLILSGLPSTEEVIRTSILSTRWRYLWTLVPSVELRYPELLDKYYPMKKFEEFVYWILVNSLDSLKQAIIVPQGLLPAPEAQLSSNRIYQLFPGISHVESLQIDLYFFNQCIYGAHDHSLPNLKTLVLITTIDAFTMDDLNRILNYYPKLESLKLIVKKEFVGVEYKKLDEATTKRILSPNHLKMVEFLEFNGEKPKLVIEKPKPFMDVHGTQNTLLKMIFSWGNKANYSHWKLLK</sequence>
<dbReference type="PANTHER" id="PTHR34223">
    <property type="entry name" value="OS11G0201299 PROTEIN"/>
    <property type="match status" value="1"/>
</dbReference>
<proteinExistence type="predicted"/>
<dbReference type="AlphaFoldDB" id="A0AAU9ML36"/>
<dbReference type="Proteomes" id="UP001157418">
    <property type="component" value="Unassembled WGS sequence"/>
</dbReference>
<gene>
    <name evidence="2" type="ORF">LVIROSA_LOCUS14045</name>
</gene>
<keyword evidence="3" id="KW-1185">Reference proteome</keyword>
<dbReference type="InterPro" id="IPR053197">
    <property type="entry name" value="F-box_SCFL_complex_component"/>
</dbReference>
<dbReference type="InterPro" id="IPR001810">
    <property type="entry name" value="F-box_dom"/>
</dbReference>